<dbReference type="AlphaFoldDB" id="A0A5N6PAM0"/>
<dbReference type="Proteomes" id="UP000326396">
    <property type="component" value="Linkage Group LG13"/>
</dbReference>
<comment type="caution">
    <text evidence="1">The sequence shown here is derived from an EMBL/GenBank/DDBJ whole genome shotgun (WGS) entry which is preliminary data.</text>
</comment>
<evidence type="ECO:0000313" key="2">
    <source>
        <dbReference type="Proteomes" id="UP000326396"/>
    </source>
</evidence>
<dbReference type="OrthoDB" id="1930084at2759"/>
<dbReference type="Gene3D" id="3.60.21.10">
    <property type="match status" value="1"/>
</dbReference>
<protein>
    <submittedName>
        <fullName evidence="1">Uncharacterized protein</fullName>
    </submittedName>
</protein>
<organism evidence="1 2">
    <name type="scientific">Mikania micrantha</name>
    <name type="common">bitter vine</name>
    <dbReference type="NCBI Taxonomy" id="192012"/>
    <lineage>
        <taxon>Eukaryota</taxon>
        <taxon>Viridiplantae</taxon>
        <taxon>Streptophyta</taxon>
        <taxon>Embryophyta</taxon>
        <taxon>Tracheophyta</taxon>
        <taxon>Spermatophyta</taxon>
        <taxon>Magnoliopsida</taxon>
        <taxon>eudicotyledons</taxon>
        <taxon>Gunneridae</taxon>
        <taxon>Pentapetalae</taxon>
        <taxon>asterids</taxon>
        <taxon>campanulids</taxon>
        <taxon>Asterales</taxon>
        <taxon>Asteraceae</taxon>
        <taxon>Asteroideae</taxon>
        <taxon>Heliantheae alliance</taxon>
        <taxon>Eupatorieae</taxon>
        <taxon>Mikania</taxon>
    </lineage>
</organism>
<accession>A0A5N6PAM0</accession>
<dbReference type="SUPFAM" id="SSF56300">
    <property type="entry name" value="Metallo-dependent phosphatases"/>
    <property type="match status" value="1"/>
</dbReference>
<proteinExistence type="predicted"/>
<dbReference type="InterPro" id="IPR029052">
    <property type="entry name" value="Metallo-depent_PP-like"/>
</dbReference>
<gene>
    <name evidence="1" type="ORF">E3N88_10020</name>
</gene>
<keyword evidence="2" id="KW-1185">Reference proteome</keyword>
<evidence type="ECO:0000313" key="1">
    <source>
        <dbReference type="EMBL" id="KAD6118749.1"/>
    </source>
</evidence>
<sequence length="137" mass="15385">MREILGGKNEIPCKEALKVIWADIKENGHQPKAALEMCSNYDLVCDAFAVVWALCDKAKEIVIGKSMFCKKPETICVDIHGQFHDLAELFRIVGKQEYEYEDNPNTLSEDLEVDATLPLSKLNFNEDASAGFAYVLL</sequence>
<name>A0A5N6PAM0_9ASTR</name>
<dbReference type="EMBL" id="SZYD01000005">
    <property type="protein sequence ID" value="KAD6118749.1"/>
    <property type="molecule type" value="Genomic_DNA"/>
</dbReference>
<reference evidence="1 2" key="1">
    <citation type="submission" date="2019-05" db="EMBL/GenBank/DDBJ databases">
        <title>Mikania micrantha, genome provides insights into the molecular mechanism of rapid growth.</title>
        <authorList>
            <person name="Liu B."/>
        </authorList>
    </citation>
    <scope>NUCLEOTIDE SEQUENCE [LARGE SCALE GENOMIC DNA]</scope>
    <source>
        <strain evidence="1">NLD-2019</strain>
        <tissue evidence="1">Leaf</tissue>
    </source>
</reference>